<evidence type="ECO:0000256" key="2">
    <source>
        <dbReference type="ARBA" id="ARBA00022692"/>
    </source>
</evidence>
<evidence type="ECO:0000256" key="1">
    <source>
        <dbReference type="ARBA" id="ARBA00004141"/>
    </source>
</evidence>
<keyword evidence="2 6" id="KW-0812">Transmembrane</keyword>
<protein>
    <submittedName>
        <fullName evidence="7">Uncharacterized protein</fullName>
    </submittedName>
</protein>
<keyword evidence="4 6" id="KW-0472">Membrane</keyword>
<feature type="compositionally biased region" description="Acidic residues" evidence="5">
    <location>
        <begin position="71"/>
        <end position="84"/>
    </location>
</feature>
<feature type="compositionally biased region" description="Low complexity" evidence="5">
    <location>
        <begin position="13"/>
        <end position="23"/>
    </location>
</feature>
<feature type="transmembrane region" description="Helical" evidence="6">
    <location>
        <begin position="139"/>
        <end position="158"/>
    </location>
</feature>
<evidence type="ECO:0000313" key="8">
    <source>
        <dbReference type="Proteomes" id="UP001320420"/>
    </source>
</evidence>
<name>A0AAN9UR44_9PEZI</name>
<dbReference type="Proteomes" id="UP001320420">
    <property type="component" value="Unassembled WGS sequence"/>
</dbReference>
<reference evidence="7 8" key="1">
    <citation type="submission" date="2024-02" db="EMBL/GenBank/DDBJ databases">
        <title>De novo assembly and annotation of 12 fungi associated with fruit tree decline syndrome in Ontario, Canada.</title>
        <authorList>
            <person name="Sulman M."/>
            <person name="Ellouze W."/>
            <person name="Ilyukhin E."/>
        </authorList>
    </citation>
    <scope>NUCLEOTIDE SEQUENCE [LARGE SCALE GENOMIC DNA]</scope>
    <source>
        <strain evidence="7 8">M11/M66-122</strain>
    </source>
</reference>
<feature type="transmembrane region" description="Helical" evidence="6">
    <location>
        <begin position="249"/>
        <end position="272"/>
    </location>
</feature>
<dbReference type="InterPro" id="IPR036259">
    <property type="entry name" value="MFS_trans_sf"/>
</dbReference>
<dbReference type="SUPFAM" id="SSF103473">
    <property type="entry name" value="MFS general substrate transporter"/>
    <property type="match status" value="1"/>
</dbReference>
<feature type="compositionally biased region" description="Basic and acidic residues" evidence="5">
    <location>
        <begin position="56"/>
        <end position="70"/>
    </location>
</feature>
<dbReference type="GO" id="GO:0022857">
    <property type="term" value="F:transmembrane transporter activity"/>
    <property type="evidence" value="ECO:0007669"/>
    <property type="project" value="InterPro"/>
</dbReference>
<dbReference type="PANTHER" id="PTHR23502">
    <property type="entry name" value="MAJOR FACILITATOR SUPERFAMILY"/>
    <property type="match status" value="1"/>
</dbReference>
<comment type="subcellular location">
    <subcellularLocation>
        <location evidence="1">Membrane</location>
        <topology evidence="1">Multi-pass membrane protein</topology>
    </subcellularLocation>
</comment>
<dbReference type="Pfam" id="PF07690">
    <property type="entry name" value="MFS_1"/>
    <property type="match status" value="1"/>
</dbReference>
<sequence>MAHERPSEAGSRPQAQPQALLQPPQQPQPQPQRLDRSLSQFAQLHDLVRTISNQDAEARYREEAADNRIAEDDDNDDDDDDDDTPDRQSTRPPSDGKTVISWRENDPENPHNFSGTTVWGPLLAPIISGYCSTTIGWRWTFWIALIYAGATAIPVFFLPETYAPVLLAQRAAKLRKADPNANVWAASELEPQDFKQLAGVVLTRPIRMLVTELIVMATCLYLALLYAIFYMSFQAFPLIFQNVYGLSPGVTGLCFLPIGAGALLAVPIFFTYDRILARARARQAPWAEREEARRVPLAFFAGPTFVASLFWLGWSARPEVPFVVPMLAGIPFGMGFQLIFMALINYLTDAYEIFAASANAAASSCRSLFAVVLPLATTPMFARLGISGACSLLAGLSALMCAIPFAFFCQGERLRAGSQFCIALREKKLEMEQAAEEWRLRKTKSGAAARNARALLEKKEEAV</sequence>
<evidence type="ECO:0000313" key="7">
    <source>
        <dbReference type="EMBL" id="KAK7753774.1"/>
    </source>
</evidence>
<dbReference type="GO" id="GO:0005886">
    <property type="term" value="C:plasma membrane"/>
    <property type="evidence" value="ECO:0007669"/>
    <property type="project" value="TreeGrafter"/>
</dbReference>
<dbReference type="InterPro" id="IPR011701">
    <property type="entry name" value="MFS"/>
</dbReference>
<accession>A0AAN9UR44</accession>
<comment type="caution">
    <text evidence="7">The sequence shown here is derived from an EMBL/GenBank/DDBJ whole genome shotgun (WGS) entry which is preliminary data.</text>
</comment>
<dbReference type="Gene3D" id="1.20.1250.20">
    <property type="entry name" value="MFS general substrate transporter like domains"/>
    <property type="match status" value="1"/>
</dbReference>
<dbReference type="EMBL" id="JAKJXP020000025">
    <property type="protein sequence ID" value="KAK7753774.1"/>
    <property type="molecule type" value="Genomic_DNA"/>
</dbReference>
<proteinExistence type="predicted"/>
<organism evidence="7 8">
    <name type="scientific">Diatrype stigma</name>
    <dbReference type="NCBI Taxonomy" id="117547"/>
    <lineage>
        <taxon>Eukaryota</taxon>
        <taxon>Fungi</taxon>
        <taxon>Dikarya</taxon>
        <taxon>Ascomycota</taxon>
        <taxon>Pezizomycotina</taxon>
        <taxon>Sordariomycetes</taxon>
        <taxon>Xylariomycetidae</taxon>
        <taxon>Xylariales</taxon>
        <taxon>Diatrypaceae</taxon>
        <taxon>Diatrype</taxon>
    </lineage>
</organism>
<keyword evidence="3 6" id="KW-1133">Transmembrane helix</keyword>
<feature type="transmembrane region" description="Helical" evidence="6">
    <location>
        <begin position="392"/>
        <end position="409"/>
    </location>
</feature>
<keyword evidence="8" id="KW-1185">Reference proteome</keyword>
<dbReference type="PANTHER" id="PTHR23502:SF74">
    <property type="entry name" value="MAJOR FACILITATOR SUPERFAMILY (MFS) PROFILE DOMAIN-CONTAINING PROTEIN"/>
    <property type="match status" value="1"/>
</dbReference>
<feature type="region of interest" description="Disordered" evidence="5">
    <location>
        <begin position="1"/>
        <end position="113"/>
    </location>
</feature>
<feature type="transmembrane region" description="Helical" evidence="6">
    <location>
        <begin position="209"/>
        <end position="229"/>
    </location>
</feature>
<evidence type="ECO:0000256" key="3">
    <source>
        <dbReference type="ARBA" id="ARBA00022989"/>
    </source>
</evidence>
<feature type="transmembrane region" description="Helical" evidence="6">
    <location>
        <begin position="326"/>
        <end position="347"/>
    </location>
</feature>
<dbReference type="AlphaFoldDB" id="A0AAN9UR44"/>
<gene>
    <name evidence="7" type="ORF">SLS62_004139</name>
</gene>
<evidence type="ECO:0000256" key="4">
    <source>
        <dbReference type="ARBA" id="ARBA00023136"/>
    </source>
</evidence>
<evidence type="ECO:0000256" key="6">
    <source>
        <dbReference type="SAM" id="Phobius"/>
    </source>
</evidence>
<evidence type="ECO:0000256" key="5">
    <source>
        <dbReference type="SAM" id="MobiDB-lite"/>
    </source>
</evidence>
<feature type="transmembrane region" description="Helical" evidence="6">
    <location>
        <begin position="295"/>
        <end position="314"/>
    </location>
</feature>